<gene>
    <name evidence="1" type="ORF">METZ01_LOCUS126509</name>
</gene>
<feature type="non-terminal residue" evidence="1">
    <location>
        <position position="1"/>
    </location>
</feature>
<organism evidence="1">
    <name type="scientific">marine metagenome</name>
    <dbReference type="NCBI Taxonomy" id="408172"/>
    <lineage>
        <taxon>unclassified sequences</taxon>
        <taxon>metagenomes</taxon>
        <taxon>ecological metagenomes</taxon>
    </lineage>
</organism>
<dbReference type="EMBL" id="UINC01017694">
    <property type="protein sequence ID" value="SVA73655.1"/>
    <property type="molecule type" value="Genomic_DNA"/>
</dbReference>
<protein>
    <submittedName>
        <fullName evidence="1">Uncharacterized protein</fullName>
    </submittedName>
</protein>
<accession>A0A381Y9I2</accession>
<name>A0A381Y9I2_9ZZZZ</name>
<proteinExistence type="predicted"/>
<dbReference type="AlphaFoldDB" id="A0A381Y9I2"/>
<reference evidence="1" key="1">
    <citation type="submission" date="2018-05" db="EMBL/GenBank/DDBJ databases">
        <authorList>
            <person name="Lanie J.A."/>
            <person name="Ng W.-L."/>
            <person name="Kazmierczak K.M."/>
            <person name="Andrzejewski T.M."/>
            <person name="Davidsen T.M."/>
            <person name="Wayne K.J."/>
            <person name="Tettelin H."/>
            <person name="Glass J.I."/>
            <person name="Rusch D."/>
            <person name="Podicherti R."/>
            <person name="Tsui H.-C.T."/>
            <person name="Winkler M.E."/>
        </authorList>
    </citation>
    <scope>NUCLEOTIDE SEQUENCE</scope>
</reference>
<evidence type="ECO:0000313" key="1">
    <source>
        <dbReference type="EMBL" id="SVA73655.1"/>
    </source>
</evidence>
<sequence>GELARVTSDCSPMHPAVRPFPASVTGGAVLDEFWVGTWVERELRQARMAALPLEGDWEEGAGREFLRSSINSVADVMPSSSVWSKFLDAEPLALSRVGDDLVFATLGRGVYRIGADAEEFWRAPYPEWPRLSKVASRDALVSSNESEEGVVMWSEAGGMVILDHDDGSSLLSRELVLPDILNDVRSSDEGGWLLILSGGGVALLESLESEPRFVRTPGPVLDAVHDDSRWRWTGWRHDGELLDGAQLPRCVAREEVGVALVGNTVLTNDGDWDDIRV</sequence>